<evidence type="ECO:0000256" key="3">
    <source>
        <dbReference type="ARBA" id="ARBA00022833"/>
    </source>
</evidence>
<dbReference type="PIRSF" id="PIRSF036836">
    <property type="entry name" value="RNase_bind_SBP1"/>
    <property type="match status" value="1"/>
</dbReference>
<dbReference type="PANTHER" id="PTHR42647:SF12">
    <property type="entry name" value="BOI-RELATED E3 UBIQUITIN-PROTEIN LIGASE 2-RELATED"/>
    <property type="match status" value="1"/>
</dbReference>
<dbReference type="Gene3D" id="3.30.40.10">
    <property type="entry name" value="Zinc/RING finger domain, C3HC4 (zinc finger)"/>
    <property type="match status" value="1"/>
</dbReference>
<name>A0AAW1M5Q6_SAPOF</name>
<dbReference type="PROSITE" id="PS50089">
    <property type="entry name" value="ZF_RING_2"/>
    <property type="match status" value="1"/>
</dbReference>
<evidence type="ECO:0000259" key="5">
    <source>
        <dbReference type="PROSITE" id="PS50089"/>
    </source>
</evidence>
<dbReference type="EMBL" id="JBDFQZ010000003">
    <property type="protein sequence ID" value="KAK9741320.1"/>
    <property type="molecule type" value="Genomic_DNA"/>
</dbReference>
<evidence type="ECO:0000256" key="1">
    <source>
        <dbReference type="ARBA" id="ARBA00022723"/>
    </source>
</evidence>
<dbReference type="InterPro" id="IPR013083">
    <property type="entry name" value="Znf_RING/FYVE/PHD"/>
</dbReference>
<evidence type="ECO:0000313" key="7">
    <source>
        <dbReference type="Proteomes" id="UP001443914"/>
    </source>
</evidence>
<evidence type="ECO:0000256" key="4">
    <source>
        <dbReference type="PROSITE-ProRule" id="PRU00175"/>
    </source>
</evidence>
<keyword evidence="3" id="KW-0862">Zinc</keyword>
<gene>
    <name evidence="6" type="ORF">RND81_03G097400</name>
</gene>
<proteinExistence type="predicted"/>
<dbReference type="CDD" id="cd16649">
    <property type="entry name" value="mRING-HC-C3HC5_CGRF1-like"/>
    <property type="match status" value="1"/>
</dbReference>
<sequence length="349" mass="39046">MEVDQSKYMNFFTNNINNNNNNEFYNINHNFITPQMNNNDVFQPMYNLNDVVYHQLSSKQAVKDDSGITFNNSLIPPSRKRSREPVPCVPSQLLNVNPCLVQTGAKRSNTSSCVNFVEKNNINNINNNNSSDGGSFAFLGQDLSLQIMQQDLELDRFISNHMERMKVEIEERKKQQLTRIISAMGESLGRKLREKEEELTKIGRINYALEEKVKSLCLENQIWRDLAQTNEATANALRTNLEQLLQQINDNAAVPVPAAQDEDAVSCCGSTAGDVGADREDVGESMGNGWIYRGKKDDGRKCRKCGEGESSVLLLPCRHLCLCTACGPAVNVCPICYTVKNASVHVNLS</sequence>
<dbReference type="GO" id="GO:0043067">
    <property type="term" value="P:regulation of programmed cell death"/>
    <property type="evidence" value="ECO:0007669"/>
    <property type="project" value="TreeGrafter"/>
</dbReference>
<keyword evidence="7" id="KW-1185">Reference proteome</keyword>
<dbReference type="InterPro" id="IPR001841">
    <property type="entry name" value="Znf_RING"/>
</dbReference>
<evidence type="ECO:0000256" key="2">
    <source>
        <dbReference type="ARBA" id="ARBA00022771"/>
    </source>
</evidence>
<reference evidence="6" key="1">
    <citation type="submission" date="2024-03" db="EMBL/GenBank/DDBJ databases">
        <title>WGS assembly of Saponaria officinalis var. Norfolk2.</title>
        <authorList>
            <person name="Jenkins J."/>
            <person name="Shu S."/>
            <person name="Grimwood J."/>
            <person name="Barry K."/>
            <person name="Goodstein D."/>
            <person name="Schmutz J."/>
            <person name="Leebens-Mack J."/>
            <person name="Osbourn A."/>
        </authorList>
    </citation>
    <scope>NUCLEOTIDE SEQUENCE [LARGE SCALE GENOMIC DNA]</scope>
    <source>
        <strain evidence="6">JIC</strain>
    </source>
</reference>
<dbReference type="PANTHER" id="PTHR42647">
    <property type="entry name" value="SBP (S-RIBONUCLEASE BINDING PROTEIN) FAMILY PROTEIN"/>
    <property type="match status" value="1"/>
</dbReference>
<evidence type="ECO:0000313" key="6">
    <source>
        <dbReference type="EMBL" id="KAK9741320.1"/>
    </source>
</evidence>
<keyword evidence="2 4" id="KW-0863">Zinc-finger</keyword>
<protein>
    <recommendedName>
        <fullName evidence="5">RING-type domain-containing protein</fullName>
    </recommendedName>
</protein>
<dbReference type="Proteomes" id="UP001443914">
    <property type="component" value="Unassembled WGS sequence"/>
</dbReference>
<keyword evidence="1" id="KW-0479">Metal-binding</keyword>
<accession>A0AAW1M5Q6</accession>
<dbReference type="GO" id="GO:0004842">
    <property type="term" value="F:ubiquitin-protein transferase activity"/>
    <property type="evidence" value="ECO:0007669"/>
    <property type="project" value="TreeGrafter"/>
</dbReference>
<dbReference type="Pfam" id="PF13920">
    <property type="entry name" value="zf-C3HC4_3"/>
    <property type="match status" value="1"/>
</dbReference>
<organism evidence="6 7">
    <name type="scientific">Saponaria officinalis</name>
    <name type="common">Common soapwort</name>
    <name type="synonym">Lychnis saponaria</name>
    <dbReference type="NCBI Taxonomy" id="3572"/>
    <lineage>
        <taxon>Eukaryota</taxon>
        <taxon>Viridiplantae</taxon>
        <taxon>Streptophyta</taxon>
        <taxon>Embryophyta</taxon>
        <taxon>Tracheophyta</taxon>
        <taxon>Spermatophyta</taxon>
        <taxon>Magnoliopsida</taxon>
        <taxon>eudicotyledons</taxon>
        <taxon>Gunneridae</taxon>
        <taxon>Pentapetalae</taxon>
        <taxon>Caryophyllales</taxon>
        <taxon>Caryophyllaceae</taxon>
        <taxon>Caryophylleae</taxon>
        <taxon>Saponaria</taxon>
    </lineage>
</organism>
<dbReference type="AlphaFoldDB" id="A0AAW1M5Q6"/>
<comment type="caution">
    <text evidence="6">The sequence shown here is derived from an EMBL/GenBank/DDBJ whole genome shotgun (WGS) entry which is preliminary data.</text>
</comment>
<dbReference type="GO" id="GO:0008270">
    <property type="term" value="F:zinc ion binding"/>
    <property type="evidence" value="ECO:0007669"/>
    <property type="project" value="UniProtKB-KW"/>
</dbReference>
<feature type="domain" description="RING-type" evidence="5">
    <location>
        <begin position="302"/>
        <end position="336"/>
    </location>
</feature>